<protein>
    <recommendedName>
        <fullName evidence="3">Protein-tyrosine-phosphatase</fullName>
    </recommendedName>
</protein>
<sequence>MEPAHRAKLARSFPAALRGKRVVCLDVPDDYGYMALEMVRLLRDRVARAVPAPAVDLSA</sequence>
<dbReference type="RefSeq" id="WP_145239565.1">
    <property type="nucleotide sequence ID" value="NZ_CP036273.1"/>
</dbReference>
<dbReference type="OrthoDB" id="7210484at2"/>
<gene>
    <name evidence="1" type="ORF">ETAA1_29800</name>
</gene>
<keyword evidence="2" id="KW-1185">Reference proteome</keyword>
<proteinExistence type="predicted"/>
<dbReference type="AlphaFoldDB" id="A0A517XU51"/>
<name>A0A517XU51_9BACT</name>
<evidence type="ECO:0000313" key="1">
    <source>
        <dbReference type="EMBL" id="QDU21017.1"/>
    </source>
</evidence>
<dbReference type="KEGG" id="uli:ETAA1_29800"/>
<reference evidence="1 2" key="1">
    <citation type="submission" date="2019-02" db="EMBL/GenBank/DDBJ databases">
        <title>Deep-cultivation of Planctomycetes and their phenomic and genomic characterization uncovers novel biology.</title>
        <authorList>
            <person name="Wiegand S."/>
            <person name="Jogler M."/>
            <person name="Boedeker C."/>
            <person name="Pinto D."/>
            <person name="Vollmers J."/>
            <person name="Rivas-Marin E."/>
            <person name="Kohn T."/>
            <person name="Peeters S.H."/>
            <person name="Heuer A."/>
            <person name="Rast P."/>
            <person name="Oberbeckmann S."/>
            <person name="Bunk B."/>
            <person name="Jeske O."/>
            <person name="Meyerdierks A."/>
            <person name="Storesund J.E."/>
            <person name="Kallscheuer N."/>
            <person name="Luecker S."/>
            <person name="Lage O.M."/>
            <person name="Pohl T."/>
            <person name="Merkel B.J."/>
            <person name="Hornburger P."/>
            <person name="Mueller R.-W."/>
            <person name="Bruemmer F."/>
            <person name="Labrenz M."/>
            <person name="Spormann A.M."/>
            <person name="Op den Camp H."/>
            <person name="Overmann J."/>
            <person name="Amann R."/>
            <person name="Jetten M.S.M."/>
            <person name="Mascher T."/>
            <person name="Medema M.H."/>
            <person name="Devos D.P."/>
            <person name="Kaster A.-K."/>
            <person name="Ovreas L."/>
            <person name="Rohde M."/>
            <person name="Galperin M.Y."/>
            <person name="Jogler C."/>
        </authorList>
    </citation>
    <scope>NUCLEOTIDE SEQUENCE [LARGE SCALE GENOMIC DNA]</scope>
    <source>
        <strain evidence="1 2">ETA_A1</strain>
    </source>
</reference>
<evidence type="ECO:0000313" key="2">
    <source>
        <dbReference type="Proteomes" id="UP000319576"/>
    </source>
</evidence>
<organism evidence="1 2">
    <name type="scientific">Urbifossiella limnaea</name>
    <dbReference type="NCBI Taxonomy" id="2528023"/>
    <lineage>
        <taxon>Bacteria</taxon>
        <taxon>Pseudomonadati</taxon>
        <taxon>Planctomycetota</taxon>
        <taxon>Planctomycetia</taxon>
        <taxon>Gemmatales</taxon>
        <taxon>Gemmataceae</taxon>
        <taxon>Urbifossiella</taxon>
    </lineage>
</organism>
<accession>A0A517XU51</accession>
<dbReference type="EMBL" id="CP036273">
    <property type="protein sequence ID" value="QDU21017.1"/>
    <property type="molecule type" value="Genomic_DNA"/>
</dbReference>
<dbReference type="Proteomes" id="UP000319576">
    <property type="component" value="Chromosome"/>
</dbReference>
<evidence type="ECO:0008006" key="3">
    <source>
        <dbReference type="Google" id="ProtNLM"/>
    </source>
</evidence>